<dbReference type="OrthoDB" id="3360976at2759"/>
<name>A0A371DJB6_9APHY</name>
<reference evidence="2 3" key="1">
    <citation type="journal article" date="2018" name="Biotechnol. Biofuels">
        <title>Integrative visual omics of the white-rot fungus Polyporus brumalis exposes the biotechnological potential of its oxidative enzymes for delignifying raw plant biomass.</title>
        <authorList>
            <person name="Miyauchi S."/>
            <person name="Rancon A."/>
            <person name="Drula E."/>
            <person name="Hage H."/>
            <person name="Chaduli D."/>
            <person name="Favel A."/>
            <person name="Grisel S."/>
            <person name="Henrissat B."/>
            <person name="Herpoel-Gimbert I."/>
            <person name="Ruiz-Duenas F.J."/>
            <person name="Chevret D."/>
            <person name="Hainaut M."/>
            <person name="Lin J."/>
            <person name="Wang M."/>
            <person name="Pangilinan J."/>
            <person name="Lipzen A."/>
            <person name="Lesage-Meessen L."/>
            <person name="Navarro D."/>
            <person name="Riley R."/>
            <person name="Grigoriev I.V."/>
            <person name="Zhou S."/>
            <person name="Raouche S."/>
            <person name="Rosso M.N."/>
        </authorList>
    </citation>
    <scope>NUCLEOTIDE SEQUENCE [LARGE SCALE GENOMIC DNA]</scope>
    <source>
        <strain evidence="2 3">BRFM 1820</strain>
    </source>
</reference>
<accession>A0A371DJB6</accession>
<sequence length="190" mass="21473">MSLNVSFTSDDLLNSTVVNDSTGQTLFYISTPFRFGTQVSTIRDADKNLVASYEHRWGKDRVNFHGETRNVSQWLPKRSWLSNNRVLYVQNGRSYVWKPNRFNSSYKVLDTQTDTIAARTHHRSFGFLSKRRVGIDVHEELVPYLDALILAFMICECDRRVSATASRNAATTSPLASPPTSPVIVVTPSV</sequence>
<feature type="domain" description="DUF6593" evidence="1">
    <location>
        <begin position="10"/>
        <end position="160"/>
    </location>
</feature>
<dbReference type="InterPro" id="IPR046528">
    <property type="entry name" value="DUF6593"/>
</dbReference>
<proteinExistence type="predicted"/>
<gene>
    <name evidence="2" type="ORF">OH76DRAFT_1400438</name>
</gene>
<dbReference type="EMBL" id="KZ857390">
    <property type="protein sequence ID" value="RDX52630.1"/>
    <property type="molecule type" value="Genomic_DNA"/>
</dbReference>
<dbReference type="Proteomes" id="UP000256964">
    <property type="component" value="Unassembled WGS sequence"/>
</dbReference>
<keyword evidence="3" id="KW-1185">Reference proteome</keyword>
<evidence type="ECO:0000313" key="2">
    <source>
        <dbReference type="EMBL" id="RDX52630.1"/>
    </source>
</evidence>
<evidence type="ECO:0000313" key="3">
    <source>
        <dbReference type="Proteomes" id="UP000256964"/>
    </source>
</evidence>
<dbReference type="Pfam" id="PF20236">
    <property type="entry name" value="DUF6593"/>
    <property type="match status" value="1"/>
</dbReference>
<protein>
    <recommendedName>
        <fullName evidence="1">DUF6593 domain-containing protein</fullName>
    </recommendedName>
</protein>
<dbReference type="AlphaFoldDB" id="A0A371DJB6"/>
<organism evidence="2 3">
    <name type="scientific">Lentinus brumalis</name>
    <dbReference type="NCBI Taxonomy" id="2498619"/>
    <lineage>
        <taxon>Eukaryota</taxon>
        <taxon>Fungi</taxon>
        <taxon>Dikarya</taxon>
        <taxon>Basidiomycota</taxon>
        <taxon>Agaricomycotina</taxon>
        <taxon>Agaricomycetes</taxon>
        <taxon>Polyporales</taxon>
        <taxon>Polyporaceae</taxon>
        <taxon>Lentinus</taxon>
    </lineage>
</organism>
<evidence type="ECO:0000259" key="1">
    <source>
        <dbReference type="Pfam" id="PF20236"/>
    </source>
</evidence>